<evidence type="ECO:0000313" key="1">
    <source>
        <dbReference type="EMBL" id="GAV00868.1"/>
    </source>
</evidence>
<protein>
    <recommendedName>
        <fullName evidence="3">F-box domain-containing protein</fullName>
    </recommendedName>
</protein>
<accession>A0A1D1VM85</accession>
<dbReference type="AlphaFoldDB" id="A0A1D1VM85"/>
<dbReference type="EMBL" id="BDGG01000006">
    <property type="protein sequence ID" value="GAV00868.1"/>
    <property type="molecule type" value="Genomic_DNA"/>
</dbReference>
<reference evidence="1 2" key="1">
    <citation type="journal article" date="2016" name="Nat. Commun.">
        <title>Extremotolerant tardigrade genome and improved radiotolerance of human cultured cells by tardigrade-unique protein.</title>
        <authorList>
            <person name="Hashimoto T."/>
            <person name="Horikawa D.D."/>
            <person name="Saito Y."/>
            <person name="Kuwahara H."/>
            <person name="Kozuka-Hata H."/>
            <person name="Shin-I T."/>
            <person name="Minakuchi Y."/>
            <person name="Ohishi K."/>
            <person name="Motoyama A."/>
            <person name="Aizu T."/>
            <person name="Enomoto A."/>
            <person name="Kondo K."/>
            <person name="Tanaka S."/>
            <person name="Hara Y."/>
            <person name="Koshikawa S."/>
            <person name="Sagara H."/>
            <person name="Miura T."/>
            <person name="Yokobori S."/>
            <person name="Miyagawa K."/>
            <person name="Suzuki Y."/>
            <person name="Kubo T."/>
            <person name="Oyama M."/>
            <person name="Kohara Y."/>
            <person name="Fujiyama A."/>
            <person name="Arakawa K."/>
            <person name="Katayama T."/>
            <person name="Toyoda A."/>
            <person name="Kunieda T."/>
        </authorList>
    </citation>
    <scope>NUCLEOTIDE SEQUENCE [LARGE SCALE GENOMIC DNA]</scope>
    <source>
        <strain evidence="1 2">YOKOZUNA-1</strain>
    </source>
</reference>
<gene>
    <name evidence="1" type="primary">RvY_11656-1</name>
    <name evidence="1" type="synonym">RvY_11656.1</name>
    <name evidence="1" type="ORF">RvY_11656</name>
</gene>
<proteinExistence type="predicted"/>
<sequence length="187" mass="21966">MGDADNEILTSNFIVAEMWQRLPIFLKDEIFGYLNVEHGNRLSRVATDWEVSLARHAPFNRGYVFFQWPEKPFEHFCWCEDQIEQFFWKKEGLKLKEGTVKHFVVLDMTATRCLYHRDVIGAKISGPLQPISTITFYRSEIFSGLLERSVERLLEKASERLQFFIILECCFIILMAHFCLPKNTFSG</sequence>
<keyword evidence="2" id="KW-1185">Reference proteome</keyword>
<dbReference type="Proteomes" id="UP000186922">
    <property type="component" value="Unassembled WGS sequence"/>
</dbReference>
<comment type="caution">
    <text evidence="1">The sequence shown here is derived from an EMBL/GenBank/DDBJ whole genome shotgun (WGS) entry which is preliminary data.</text>
</comment>
<name>A0A1D1VM85_RAMVA</name>
<evidence type="ECO:0008006" key="3">
    <source>
        <dbReference type="Google" id="ProtNLM"/>
    </source>
</evidence>
<organism evidence="1 2">
    <name type="scientific">Ramazzottius varieornatus</name>
    <name type="common">Water bear</name>
    <name type="synonym">Tardigrade</name>
    <dbReference type="NCBI Taxonomy" id="947166"/>
    <lineage>
        <taxon>Eukaryota</taxon>
        <taxon>Metazoa</taxon>
        <taxon>Ecdysozoa</taxon>
        <taxon>Tardigrada</taxon>
        <taxon>Eutardigrada</taxon>
        <taxon>Parachela</taxon>
        <taxon>Hypsibioidea</taxon>
        <taxon>Ramazzottiidae</taxon>
        <taxon>Ramazzottius</taxon>
    </lineage>
</organism>
<evidence type="ECO:0000313" key="2">
    <source>
        <dbReference type="Proteomes" id="UP000186922"/>
    </source>
</evidence>